<name>A0ABN7UXY1_GIGMA</name>
<evidence type="ECO:0000256" key="1">
    <source>
        <dbReference type="SAM" id="MobiDB-lite"/>
    </source>
</evidence>
<organism evidence="2 3">
    <name type="scientific">Gigaspora margarita</name>
    <dbReference type="NCBI Taxonomy" id="4874"/>
    <lineage>
        <taxon>Eukaryota</taxon>
        <taxon>Fungi</taxon>
        <taxon>Fungi incertae sedis</taxon>
        <taxon>Mucoromycota</taxon>
        <taxon>Glomeromycotina</taxon>
        <taxon>Glomeromycetes</taxon>
        <taxon>Diversisporales</taxon>
        <taxon>Gigasporaceae</taxon>
        <taxon>Gigaspora</taxon>
    </lineage>
</organism>
<dbReference type="EMBL" id="CAJVQB010007221">
    <property type="protein sequence ID" value="CAG8699371.1"/>
    <property type="molecule type" value="Genomic_DNA"/>
</dbReference>
<feature type="compositionally biased region" description="Basic and acidic residues" evidence="1">
    <location>
        <begin position="1"/>
        <end position="10"/>
    </location>
</feature>
<protein>
    <submittedName>
        <fullName evidence="2">29971_t:CDS:1</fullName>
    </submittedName>
</protein>
<evidence type="ECO:0000313" key="3">
    <source>
        <dbReference type="Proteomes" id="UP000789901"/>
    </source>
</evidence>
<dbReference type="Proteomes" id="UP000789901">
    <property type="component" value="Unassembled WGS sequence"/>
</dbReference>
<reference evidence="2 3" key="1">
    <citation type="submission" date="2021-06" db="EMBL/GenBank/DDBJ databases">
        <authorList>
            <person name="Kallberg Y."/>
            <person name="Tangrot J."/>
            <person name="Rosling A."/>
        </authorList>
    </citation>
    <scope>NUCLEOTIDE SEQUENCE [LARGE SCALE GENOMIC DNA]</scope>
    <source>
        <strain evidence="2 3">120-4 pot B 10/14</strain>
    </source>
</reference>
<evidence type="ECO:0000313" key="2">
    <source>
        <dbReference type="EMBL" id="CAG8699371.1"/>
    </source>
</evidence>
<accession>A0ABN7UXY1</accession>
<gene>
    <name evidence="2" type="ORF">GMARGA_LOCUS12023</name>
</gene>
<keyword evidence="3" id="KW-1185">Reference proteome</keyword>
<comment type="caution">
    <text evidence="2">The sequence shown here is derived from an EMBL/GenBank/DDBJ whole genome shotgun (WGS) entry which is preliminary data.</text>
</comment>
<sequence length="442" mass="52047">MKERNSKEIENATNKETNKTRAYFQDQFRQKRTNLSEEYRDWQEVYEPKTTIKEEWYKGLDEEILEQEWVDMLKKLKGKSAPGQSDRYVNFCNSEIREESTNSIMRFLGIWLNTKMKETFIKAKAKGIVRAMVISLYPKKLTWRQLAYLNNEIYRPLLKLIKNKAELQVTTSTSLLKHKGLGNCTEALATELRLRQRFNDARIVNVMSDLEKIDNIKKIWKFNLACLVLLKAKELKFHFNFSSKLWQIEQDGTPLNEVLEKVFNQKTANALKRLNLFTTAQLTSTDGSELITWSQFKLCRKQFRRGRKPRWFIVLENCLIGDRRNRKLIPEYVIPGYNSLALSIELLAVSFDKRKKELVLVKNKNDDRKIFKIVQKDKTKIFGEHYCNIPLADPNQFEIKKYKGCSGNTAKITGKVNEELKQNFGYAAKKLYQGRKEDFELE</sequence>
<feature type="region of interest" description="Disordered" evidence="1">
    <location>
        <begin position="1"/>
        <end position="20"/>
    </location>
</feature>
<proteinExistence type="predicted"/>